<evidence type="ECO:0000313" key="3">
    <source>
        <dbReference type="Proteomes" id="UP000476411"/>
    </source>
</evidence>
<protein>
    <recommendedName>
        <fullName evidence="4">Redox-active disulfide protein 2</fullName>
    </recommendedName>
</protein>
<evidence type="ECO:0008006" key="4">
    <source>
        <dbReference type="Google" id="ProtNLM"/>
    </source>
</evidence>
<keyword evidence="3" id="KW-1185">Reference proteome</keyword>
<gene>
    <name evidence="2" type="ORF">GWR21_30480</name>
</gene>
<dbReference type="EMBL" id="CP048113">
    <property type="protein sequence ID" value="QHS63752.1"/>
    <property type="molecule type" value="Genomic_DNA"/>
</dbReference>
<dbReference type="RefSeq" id="WP_162335468.1">
    <property type="nucleotide sequence ID" value="NZ_CP048113.1"/>
</dbReference>
<evidence type="ECO:0000256" key="1">
    <source>
        <dbReference type="SAM" id="Phobius"/>
    </source>
</evidence>
<dbReference type="Proteomes" id="UP000476411">
    <property type="component" value="Chromosome"/>
</dbReference>
<organism evidence="2 3">
    <name type="scientific">Chitinophaga agri</name>
    <dbReference type="NCBI Taxonomy" id="2703787"/>
    <lineage>
        <taxon>Bacteria</taxon>
        <taxon>Pseudomonadati</taxon>
        <taxon>Bacteroidota</taxon>
        <taxon>Chitinophagia</taxon>
        <taxon>Chitinophagales</taxon>
        <taxon>Chitinophagaceae</taxon>
        <taxon>Chitinophaga</taxon>
    </lineage>
</organism>
<evidence type="ECO:0000313" key="2">
    <source>
        <dbReference type="EMBL" id="QHS63752.1"/>
    </source>
</evidence>
<accession>A0A6B9ZN86</accession>
<keyword evidence="1" id="KW-0472">Membrane</keyword>
<proteinExistence type="predicted"/>
<keyword evidence="1" id="KW-1133">Transmembrane helix</keyword>
<name>A0A6B9ZN86_9BACT</name>
<feature type="transmembrane region" description="Helical" evidence="1">
    <location>
        <begin position="49"/>
        <end position="67"/>
    </location>
</feature>
<dbReference type="AlphaFoldDB" id="A0A6B9ZN86"/>
<sequence length="82" mass="9026">MTTRKPTEMSNDELLKNEKTAKIGFTLSLVAVLLMLATGIYLTLTDKKFSTMIAIGTSLSVIAIVNGKNLKALQQEKKIRNL</sequence>
<feature type="transmembrane region" description="Helical" evidence="1">
    <location>
        <begin position="21"/>
        <end position="43"/>
    </location>
</feature>
<reference evidence="2 3" key="1">
    <citation type="submission" date="2020-01" db="EMBL/GenBank/DDBJ databases">
        <title>Complete genome sequence of Chitinophaga sp. H33E-04 isolated from quinoa roots.</title>
        <authorList>
            <person name="Weon H.-Y."/>
            <person name="Lee S.A."/>
        </authorList>
    </citation>
    <scope>NUCLEOTIDE SEQUENCE [LARGE SCALE GENOMIC DNA]</scope>
    <source>
        <strain evidence="2 3">H33E-04</strain>
    </source>
</reference>
<keyword evidence="1" id="KW-0812">Transmembrane</keyword>
<dbReference type="KEGG" id="chih:GWR21_30480"/>